<comment type="caution">
    <text evidence="1">The sequence shown here is derived from an EMBL/GenBank/DDBJ whole genome shotgun (WGS) entry which is preliminary data.</text>
</comment>
<accession>A0ACC2RFN9</accession>
<protein>
    <submittedName>
        <fullName evidence="1">Uncharacterized protein</fullName>
    </submittedName>
</protein>
<proteinExistence type="predicted"/>
<keyword evidence="2" id="KW-1185">Reference proteome</keyword>
<name>A0ACC2RFN9_9FUNG</name>
<sequence>MAHQRQNQNMVNAVIHDKRPSALPSSGTNPKDEPSLIDFNSQLIHEDVEPEGVQENLLHQVLTVNTQTHWNTLCPEVVIPCISWIKVSLTYAEQLAQPGVEVTHEEDSAERLAKLLCTVNVSAPL</sequence>
<dbReference type="Proteomes" id="UP001165960">
    <property type="component" value="Unassembled WGS sequence"/>
</dbReference>
<dbReference type="EMBL" id="QTSX02007303">
    <property type="protein sequence ID" value="KAJ9048898.1"/>
    <property type="molecule type" value="Genomic_DNA"/>
</dbReference>
<gene>
    <name evidence="1" type="ORF">DSO57_1030061</name>
</gene>
<evidence type="ECO:0000313" key="2">
    <source>
        <dbReference type="Proteomes" id="UP001165960"/>
    </source>
</evidence>
<reference evidence="1" key="1">
    <citation type="submission" date="2022-04" db="EMBL/GenBank/DDBJ databases">
        <title>Genome of the entomopathogenic fungus Entomophthora muscae.</title>
        <authorList>
            <person name="Elya C."/>
            <person name="Lovett B.R."/>
            <person name="Lee E."/>
            <person name="Macias A.M."/>
            <person name="Hajek A.E."/>
            <person name="De Bivort B.L."/>
            <person name="Kasson M.T."/>
            <person name="De Fine Licht H.H."/>
            <person name="Stajich J.E."/>
        </authorList>
    </citation>
    <scope>NUCLEOTIDE SEQUENCE</scope>
    <source>
        <strain evidence="1">Berkeley</strain>
    </source>
</reference>
<organism evidence="1 2">
    <name type="scientific">Entomophthora muscae</name>
    <dbReference type="NCBI Taxonomy" id="34485"/>
    <lineage>
        <taxon>Eukaryota</taxon>
        <taxon>Fungi</taxon>
        <taxon>Fungi incertae sedis</taxon>
        <taxon>Zoopagomycota</taxon>
        <taxon>Entomophthoromycotina</taxon>
        <taxon>Entomophthoromycetes</taxon>
        <taxon>Entomophthorales</taxon>
        <taxon>Entomophthoraceae</taxon>
        <taxon>Entomophthora</taxon>
    </lineage>
</organism>
<evidence type="ECO:0000313" key="1">
    <source>
        <dbReference type="EMBL" id="KAJ9048898.1"/>
    </source>
</evidence>